<dbReference type="InterPro" id="IPR000889">
    <property type="entry name" value="Glutathione_peroxidase"/>
</dbReference>
<accession>A0A672GGY1</accession>
<evidence type="ECO:0000313" key="5">
    <source>
        <dbReference type="Proteomes" id="UP000472267"/>
    </source>
</evidence>
<evidence type="ECO:0008006" key="6">
    <source>
        <dbReference type="Google" id="ProtNLM"/>
    </source>
</evidence>
<reference evidence="4" key="1">
    <citation type="submission" date="2019-06" db="EMBL/GenBank/DDBJ databases">
        <authorList>
            <consortium name="Wellcome Sanger Institute Data Sharing"/>
        </authorList>
    </citation>
    <scope>NUCLEOTIDE SEQUENCE [LARGE SCALE GENOMIC DNA]</scope>
</reference>
<keyword evidence="5" id="KW-1185">Reference proteome</keyword>
<reference evidence="4" key="2">
    <citation type="submission" date="2025-08" db="UniProtKB">
        <authorList>
            <consortium name="Ensembl"/>
        </authorList>
    </citation>
    <scope>IDENTIFICATION</scope>
</reference>
<dbReference type="InParanoid" id="A0A672GGY1"/>
<evidence type="ECO:0000256" key="3">
    <source>
        <dbReference type="ARBA" id="ARBA00023002"/>
    </source>
</evidence>
<keyword evidence="2" id="KW-0575">Peroxidase</keyword>
<dbReference type="AlphaFoldDB" id="A0A672GGY1"/>
<sequence>MRWMPGVLQSTQQQRRQCDSSTDGTIYKYKARTLNGSRTVNFSDYAGKSVLFVNVATY</sequence>
<dbReference type="PROSITE" id="PS51355">
    <property type="entry name" value="GLUTATHIONE_PEROXID_3"/>
    <property type="match status" value="1"/>
</dbReference>
<dbReference type="GO" id="GO:0006979">
    <property type="term" value="P:response to oxidative stress"/>
    <property type="evidence" value="ECO:0007669"/>
    <property type="project" value="InterPro"/>
</dbReference>
<dbReference type="Ensembl" id="ENSSFAT00005018780.1">
    <property type="protein sequence ID" value="ENSSFAP00005018051.1"/>
    <property type="gene ID" value="ENSSFAG00005009552.1"/>
</dbReference>
<keyword evidence="3" id="KW-0560">Oxidoreductase</keyword>
<dbReference type="OMA" id="MGTIYEY"/>
<evidence type="ECO:0000256" key="1">
    <source>
        <dbReference type="ARBA" id="ARBA00006926"/>
    </source>
</evidence>
<proteinExistence type="inferred from homology"/>
<organism evidence="4 5">
    <name type="scientific">Salarias fasciatus</name>
    <name type="common">Jewelled blenny</name>
    <name type="synonym">Blennius fasciatus</name>
    <dbReference type="NCBI Taxonomy" id="181472"/>
    <lineage>
        <taxon>Eukaryota</taxon>
        <taxon>Metazoa</taxon>
        <taxon>Chordata</taxon>
        <taxon>Craniata</taxon>
        <taxon>Vertebrata</taxon>
        <taxon>Euteleostomi</taxon>
        <taxon>Actinopterygii</taxon>
        <taxon>Neopterygii</taxon>
        <taxon>Teleostei</taxon>
        <taxon>Neoteleostei</taxon>
        <taxon>Acanthomorphata</taxon>
        <taxon>Ovalentaria</taxon>
        <taxon>Blenniimorphae</taxon>
        <taxon>Blenniiformes</taxon>
        <taxon>Blennioidei</taxon>
        <taxon>Blenniidae</taxon>
        <taxon>Salariinae</taxon>
        <taxon>Salarias</taxon>
    </lineage>
</organism>
<dbReference type="Proteomes" id="UP000472267">
    <property type="component" value="Chromosome 2"/>
</dbReference>
<evidence type="ECO:0000313" key="4">
    <source>
        <dbReference type="Ensembl" id="ENSSFAP00005018051.1"/>
    </source>
</evidence>
<evidence type="ECO:0000256" key="2">
    <source>
        <dbReference type="ARBA" id="ARBA00022559"/>
    </source>
</evidence>
<protein>
    <recommendedName>
        <fullName evidence="6">Glutathione peroxidase</fullName>
    </recommendedName>
</protein>
<name>A0A672GGY1_SALFA</name>
<comment type="similarity">
    <text evidence="1">Belongs to the glutathione peroxidase family.</text>
</comment>
<dbReference type="GO" id="GO:0004601">
    <property type="term" value="F:peroxidase activity"/>
    <property type="evidence" value="ECO:0007669"/>
    <property type="project" value="UniProtKB-KW"/>
</dbReference>
<reference evidence="4" key="3">
    <citation type="submission" date="2025-09" db="UniProtKB">
        <authorList>
            <consortium name="Ensembl"/>
        </authorList>
    </citation>
    <scope>IDENTIFICATION</scope>
</reference>
<dbReference type="Gene3D" id="3.40.30.10">
    <property type="entry name" value="Glutaredoxin"/>
    <property type="match status" value="1"/>
</dbReference>